<evidence type="ECO:0000313" key="2">
    <source>
        <dbReference type="Proteomes" id="UP001055072"/>
    </source>
</evidence>
<gene>
    <name evidence="1" type="ORF">BDY19DRAFT_998285</name>
</gene>
<comment type="caution">
    <text evidence="1">The sequence shown here is derived from an EMBL/GenBank/DDBJ whole genome shotgun (WGS) entry which is preliminary data.</text>
</comment>
<dbReference type="Proteomes" id="UP001055072">
    <property type="component" value="Unassembled WGS sequence"/>
</dbReference>
<proteinExistence type="predicted"/>
<accession>A0ACB8TP62</accession>
<organism evidence="1 2">
    <name type="scientific">Irpex rosettiformis</name>
    <dbReference type="NCBI Taxonomy" id="378272"/>
    <lineage>
        <taxon>Eukaryota</taxon>
        <taxon>Fungi</taxon>
        <taxon>Dikarya</taxon>
        <taxon>Basidiomycota</taxon>
        <taxon>Agaricomycotina</taxon>
        <taxon>Agaricomycetes</taxon>
        <taxon>Polyporales</taxon>
        <taxon>Irpicaceae</taxon>
        <taxon>Irpex</taxon>
    </lineage>
</organism>
<name>A0ACB8TP62_9APHY</name>
<keyword evidence="2" id="KW-1185">Reference proteome</keyword>
<reference evidence="1" key="1">
    <citation type="journal article" date="2021" name="Environ. Microbiol.">
        <title>Gene family expansions and transcriptome signatures uncover fungal adaptations to wood decay.</title>
        <authorList>
            <person name="Hage H."/>
            <person name="Miyauchi S."/>
            <person name="Viragh M."/>
            <person name="Drula E."/>
            <person name="Min B."/>
            <person name="Chaduli D."/>
            <person name="Navarro D."/>
            <person name="Favel A."/>
            <person name="Norest M."/>
            <person name="Lesage-Meessen L."/>
            <person name="Balint B."/>
            <person name="Merenyi Z."/>
            <person name="de Eugenio L."/>
            <person name="Morin E."/>
            <person name="Martinez A.T."/>
            <person name="Baldrian P."/>
            <person name="Stursova M."/>
            <person name="Martinez M.J."/>
            <person name="Novotny C."/>
            <person name="Magnuson J.K."/>
            <person name="Spatafora J.W."/>
            <person name="Maurice S."/>
            <person name="Pangilinan J."/>
            <person name="Andreopoulos W."/>
            <person name="LaButti K."/>
            <person name="Hundley H."/>
            <person name="Na H."/>
            <person name="Kuo A."/>
            <person name="Barry K."/>
            <person name="Lipzen A."/>
            <person name="Henrissat B."/>
            <person name="Riley R."/>
            <person name="Ahrendt S."/>
            <person name="Nagy L.G."/>
            <person name="Grigoriev I.V."/>
            <person name="Martin F."/>
            <person name="Rosso M.N."/>
        </authorList>
    </citation>
    <scope>NUCLEOTIDE SEQUENCE</scope>
    <source>
        <strain evidence="1">CBS 384.51</strain>
    </source>
</reference>
<sequence length="557" mass="63328">MSRPTTDSQLARLELSGPKNIPILTSCELTIEVYIRWKDACEDHFNVKAIAADKQVAWAVSGFEDMLMRDWFRAEKTRLLKLNWEDFTAEFKNTWLPENWEQNTRNQLTRACQGMNDPFRTWVVKVETMNSVLADTPSHKDKTQLRNHIESLMCDRLAQMATAANKRKMIALDNERMATMDEIRRVTARPLNPSTKNNSATTSSSSRPSFSCTREHPPPLTESERDLLYKHFGCFKCRRFYARHKGKDCTNPFIKASDYQELTEADTLRAKKDHDKKRNNAPKRATTAAVNFDENLDDYTAAAMRILMRSEIADTLKLCRRKLLNPVTLNSAWGSKGAHVSHYVKLCFSLRSFAWTSRSVRCLVVDELCAPIILGMPFLSHNDLIINVRRCTVIDSALGFDLYSALGFDLCNPDYRSLRSPASTPTPTSHSPPVIPTPLPDIHPSYLVRGAKPRTSTEPKKGPLSDGTSTAPTTDLPLHTAVPLFSSNERTAQIVAAMRTTIEVLAHGERLQQEEDRCRKKFHDIFPSRTPRLDELPNDVFHRFKLKDPNLVISKHA</sequence>
<evidence type="ECO:0000313" key="1">
    <source>
        <dbReference type="EMBL" id="KAI0083810.1"/>
    </source>
</evidence>
<dbReference type="EMBL" id="MU274953">
    <property type="protein sequence ID" value="KAI0083810.1"/>
    <property type="molecule type" value="Genomic_DNA"/>
</dbReference>
<protein>
    <submittedName>
        <fullName evidence="1">Uncharacterized protein</fullName>
    </submittedName>
</protein>